<evidence type="ECO:0008006" key="4">
    <source>
        <dbReference type="Google" id="ProtNLM"/>
    </source>
</evidence>
<name>A0A7Z8JZM7_9CELL</name>
<dbReference type="Proteomes" id="UP000308121">
    <property type="component" value="Unassembled WGS sequence"/>
</dbReference>
<evidence type="ECO:0000256" key="1">
    <source>
        <dbReference type="SAM" id="Phobius"/>
    </source>
</evidence>
<feature type="transmembrane region" description="Helical" evidence="1">
    <location>
        <begin position="136"/>
        <end position="163"/>
    </location>
</feature>
<gene>
    <name evidence="2" type="ORF">FA014_10145</name>
</gene>
<keyword evidence="1" id="KW-1133">Transmembrane helix</keyword>
<feature type="transmembrane region" description="Helical" evidence="1">
    <location>
        <begin position="89"/>
        <end position="116"/>
    </location>
</feature>
<dbReference type="OrthoDB" id="5146355at2"/>
<dbReference type="EMBL" id="SZYE01000070">
    <property type="protein sequence ID" value="TKR23639.1"/>
    <property type="molecule type" value="Genomic_DNA"/>
</dbReference>
<dbReference type="AlphaFoldDB" id="A0A7Z8JZM7"/>
<evidence type="ECO:0000313" key="2">
    <source>
        <dbReference type="EMBL" id="TKR23639.1"/>
    </source>
</evidence>
<feature type="transmembrane region" description="Helical" evidence="1">
    <location>
        <begin position="197"/>
        <end position="225"/>
    </location>
</feature>
<protein>
    <recommendedName>
        <fullName evidence="4">Integral membrane protein</fullName>
    </recommendedName>
</protein>
<reference evidence="2 3" key="1">
    <citation type="submission" date="2019-05" db="EMBL/GenBank/DDBJ databases">
        <title>Genome sequence of Cellulomonas hominis strain CS1.</title>
        <authorList>
            <person name="Belmont J."/>
            <person name="Maclea K.S."/>
        </authorList>
    </citation>
    <scope>NUCLEOTIDE SEQUENCE [LARGE SCALE GENOMIC DNA]</scope>
    <source>
        <strain evidence="2 3">CS1</strain>
    </source>
</reference>
<evidence type="ECO:0000313" key="3">
    <source>
        <dbReference type="Proteomes" id="UP000308121"/>
    </source>
</evidence>
<feature type="transmembrane region" description="Helical" evidence="1">
    <location>
        <begin position="32"/>
        <end position="55"/>
    </location>
</feature>
<dbReference type="RefSeq" id="WP_154729570.1">
    <property type="nucleotide sequence ID" value="NZ_SZYE01000070.1"/>
</dbReference>
<sequence length="246" mass="24558">MPTDPAVPGVGDALRFGLAAVRARPGATAGLFAVPVALLIAATAAISLPVVAATVDLLRAQARAQAAAARVGGAFVGTGWAITPGALGALLAAVAALQVVTVLLQVLGARFGLALVDGRHPGARQLWTPRGLGRPLATAVLLAVLTALGTLLLSVPGLVVALLGQYAVLLSVDRGFGPVTALRESARLAGRHPGTTVLLALAVALIGAAGWLVCAVGLVLAYPVGCATTAWLCRRLDGLPARPADR</sequence>
<organism evidence="2 3">
    <name type="scientific">Cellulomonas hominis</name>
    <dbReference type="NCBI Taxonomy" id="156981"/>
    <lineage>
        <taxon>Bacteria</taxon>
        <taxon>Bacillati</taxon>
        <taxon>Actinomycetota</taxon>
        <taxon>Actinomycetes</taxon>
        <taxon>Micrococcales</taxon>
        <taxon>Cellulomonadaceae</taxon>
        <taxon>Cellulomonas</taxon>
    </lineage>
</organism>
<proteinExistence type="predicted"/>
<feature type="transmembrane region" description="Helical" evidence="1">
    <location>
        <begin position="67"/>
        <end position="83"/>
    </location>
</feature>
<accession>A0A7Z8JZM7</accession>
<keyword evidence="1" id="KW-0472">Membrane</keyword>
<keyword evidence="1" id="KW-0812">Transmembrane</keyword>
<comment type="caution">
    <text evidence="2">The sequence shown here is derived from an EMBL/GenBank/DDBJ whole genome shotgun (WGS) entry which is preliminary data.</text>
</comment>